<evidence type="ECO:0000259" key="1">
    <source>
        <dbReference type="Pfam" id="PF13470"/>
    </source>
</evidence>
<protein>
    <recommendedName>
        <fullName evidence="1">PIN domain-containing protein</fullName>
    </recommendedName>
</protein>
<dbReference type="InterPro" id="IPR002716">
    <property type="entry name" value="PIN_dom"/>
</dbReference>
<feature type="domain" description="PIN" evidence="1">
    <location>
        <begin position="6"/>
        <end position="111"/>
    </location>
</feature>
<evidence type="ECO:0000313" key="2">
    <source>
        <dbReference type="EMBL" id="OGC49624.1"/>
    </source>
</evidence>
<evidence type="ECO:0000313" key="3">
    <source>
        <dbReference type="Proteomes" id="UP000177458"/>
    </source>
</evidence>
<dbReference type="Pfam" id="PF13470">
    <property type="entry name" value="PIN_3"/>
    <property type="match status" value="1"/>
</dbReference>
<comment type="caution">
    <text evidence="2">The sequence shown here is derived from an EMBL/GenBank/DDBJ whole genome shotgun (WGS) entry which is preliminary data.</text>
</comment>
<proteinExistence type="predicted"/>
<gene>
    <name evidence="2" type="ORF">A3A69_00095</name>
</gene>
<reference evidence="2 3" key="1">
    <citation type="journal article" date="2016" name="Nat. Commun.">
        <title>Thousands of microbial genomes shed light on interconnected biogeochemical processes in an aquifer system.</title>
        <authorList>
            <person name="Anantharaman K."/>
            <person name="Brown C.T."/>
            <person name="Hug L.A."/>
            <person name="Sharon I."/>
            <person name="Castelle C.J."/>
            <person name="Probst A.J."/>
            <person name="Thomas B.C."/>
            <person name="Singh A."/>
            <person name="Wilkins M.J."/>
            <person name="Karaoz U."/>
            <person name="Brodie E.L."/>
            <person name="Williams K.H."/>
            <person name="Hubbard S.S."/>
            <person name="Banfield J.F."/>
        </authorList>
    </citation>
    <scope>NUCLEOTIDE SEQUENCE [LARGE SCALE GENOMIC DNA]</scope>
</reference>
<accession>A0A1F4UXF5</accession>
<dbReference type="AlphaFoldDB" id="A0A1F4UXF5"/>
<sequence>MGKIQVFLDADVIISSLLSKTGASYEIINRTKVIKVISKIVKNEIEEVAKRLGLFHEPKKLYKNLKIVSVNATKEDVLKSYQEYVFDREDSHVVAGAKKSKSKFLLTHNIKHYNVNKINSDLGIKVIKPGNFLQYLRSSS</sequence>
<dbReference type="Proteomes" id="UP000177458">
    <property type="component" value="Unassembled WGS sequence"/>
</dbReference>
<dbReference type="InterPro" id="IPR029060">
    <property type="entry name" value="PIN-like_dom_sf"/>
</dbReference>
<name>A0A1F4UXF5_UNCKA</name>
<organism evidence="2 3">
    <name type="scientific">candidate division WWE3 bacterium RIFCSPLOWO2_01_FULL_37_15</name>
    <dbReference type="NCBI Taxonomy" id="1802622"/>
    <lineage>
        <taxon>Bacteria</taxon>
        <taxon>Katanobacteria</taxon>
    </lineage>
</organism>
<dbReference type="EMBL" id="MEVF01000017">
    <property type="protein sequence ID" value="OGC49624.1"/>
    <property type="molecule type" value="Genomic_DNA"/>
</dbReference>
<dbReference type="SUPFAM" id="SSF88723">
    <property type="entry name" value="PIN domain-like"/>
    <property type="match status" value="1"/>
</dbReference>